<comment type="similarity">
    <text evidence="1">Belongs to the BlaI transcriptional regulatory family.</text>
</comment>
<comment type="caution">
    <text evidence="5">The sequence shown here is derived from an EMBL/GenBank/DDBJ whole genome shotgun (WGS) entry which is preliminary data.</text>
</comment>
<organism evidence="5 6">
    <name type="scientific">Candidatus Methanoperedens nitratireducens</name>
    <dbReference type="NCBI Taxonomy" id="1392998"/>
    <lineage>
        <taxon>Archaea</taxon>
        <taxon>Methanobacteriati</taxon>
        <taxon>Methanobacteriota</taxon>
        <taxon>Stenosarchaea group</taxon>
        <taxon>Methanomicrobia</taxon>
        <taxon>Methanosarcinales</taxon>
        <taxon>ANME-2 cluster</taxon>
        <taxon>Candidatus Methanoperedentaceae</taxon>
        <taxon>Candidatus Methanoperedens</taxon>
    </lineage>
</organism>
<dbReference type="Proteomes" id="UP000050360">
    <property type="component" value="Unassembled WGS sequence"/>
</dbReference>
<dbReference type="InterPro" id="IPR036388">
    <property type="entry name" value="WH-like_DNA-bd_sf"/>
</dbReference>
<dbReference type="GO" id="GO:0045892">
    <property type="term" value="P:negative regulation of DNA-templated transcription"/>
    <property type="evidence" value="ECO:0007669"/>
    <property type="project" value="InterPro"/>
</dbReference>
<evidence type="ECO:0000256" key="4">
    <source>
        <dbReference type="ARBA" id="ARBA00023163"/>
    </source>
</evidence>
<evidence type="ECO:0000313" key="6">
    <source>
        <dbReference type="Proteomes" id="UP000050360"/>
    </source>
</evidence>
<gene>
    <name evidence="5" type="ORF">MPEBLZ_00136</name>
</gene>
<accession>A0A0P8AKC8</accession>
<dbReference type="EMBL" id="LKCM01000015">
    <property type="protein sequence ID" value="KPQ45255.1"/>
    <property type="molecule type" value="Genomic_DNA"/>
</dbReference>
<evidence type="ECO:0000256" key="2">
    <source>
        <dbReference type="ARBA" id="ARBA00023015"/>
    </source>
</evidence>
<keyword evidence="4" id="KW-0804">Transcription</keyword>
<dbReference type="SUPFAM" id="SSF46785">
    <property type="entry name" value="Winged helix' DNA-binding domain"/>
    <property type="match status" value="1"/>
</dbReference>
<keyword evidence="3" id="KW-0238">DNA-binding</keyword>
<dbReference type="InterPro" id="IPR036390">
    <property type="entry name" value="WH_DNA-bd_sf"/>
</dbReference>
<dbReference type="AlphaFoldDB" id="A0A0P8AKC8"/>
<sequence>MIDVNKKNALNMNELLEVLGPLEKEIMEIVWSRTETSTHDVLEELRKKRDIAMTTVSSTLNRLYDKNLLKRRSDKGVRGLCYYYAPLLNKEEFNNIITVKVMDKLLKDFREPMTAYLIEELAKSDPIKLQELRKKIEESLKGYESR</sequence>
<name>A0A0P8AKC8_9EURY</name>
<keyword evidence="2" id="KW-0805">Transcription regulation</keyword>
<protein>
    <submittedName>
        <fullName evidence="5">Penicillinase repressor</fullName>
    </submittedName>
</protein>
<dbReference type="GO" id="GO:0003677">
    <property type="term" value="F:DNA binding"/>
    <property type="evidence" value="ECO:0007669"/>
    <property type="project" value="UniProtKB-KW"/>
</dbReference>
<proteinExistence type="inferred from homology"/>
<dbReference type="InterPro" id="IPR005650">
    <property type="entry name" value="BlaI_family"/>
</dbReference>
<reference evidence="5 6" key="1">
    <citation type="submission" date="2015-09" db="EMBL/GenBank/DDBJ databases">
        <title>A metagenomics-based metabolic model of nitrate-dependent anaerobic oxidation of methane by Methanoperedens-like archaea.</title>
        <authorList>
            <person name="Arshad A."/>
            <person name="Speth D.R."/>
            <person name="De Graaf R.M."/>
            <person name="Op Den Camp H.J."/>
            <person name="Jetten M.S."/>
            <person name="Welte C.U."/>
        </authorList>
    </citation>
    <scope>NUCLEOTIDE SEQUENCE [LARGE SCALE GENOMIC DNA]</scope>
</reference>
<dbReference type="Gene3D" id="1.10.10.10">
    <property type="entry name" value="Winged helix-like DNA-binding domain superfamily/Winged helix DNA-binding domain"/>
    <property type="match status" value="1"/>
</dbReference>
<evidence type="ECO:0000256" key="3">
    <source>
        <dbReference type="ARBA" id="ARBA00023125"/>
    </source>
</evidence>
<evidence type="ECO:0000256" key="1">
    <source>
        <dbReference type="ARBA" id="ARBA00011046"/>
    </source>
</evidence>
<dbReference type="Pfam" id="PF03965">
    <property type="entry name" value="Penicillinase_R"/>
    <property type="match status" value="1"/>
</dbReference>
<evidence type="ECO:0000313" key="5">
    <source>
        <dbReference type="EMBL" id="KPQ45255.1"/>
    </source>
</evidence>